<dbReference type="Proteomes" id="UP001589718">
    <property type="component" value="Unassembled WGS sequence"/>
</dbReference>
<accession>A0ABV5PEL4</accession>
<evidence type="ECO:0000256" key="1">
    <source>
        <dbReference type="SAM" id="MobiDB-lite"/>
    </source>
</evidence>
<protein>
    <recommendedName>
        <fullName evidence="4">Lipoprotein</fullName>
    </recommendedName>
</protein>
<sequence length="313" mass="31396">MAAAVLAGVVCAGGTGCVQAGELKSAGPAPTAAGPVRLWPGLPPATAPAEDYGVAETETAKGLRVPGGNVHKVDPVAVVRAEVAAHPDTYSGPDGLYAETVERLGRCGERPKQCPVLPPYYRDLTGDGKDELILGITMPRGQLAIRAYLAEKGGLTRIMGTSDAVISVAFAGRDLVLRVPAGIAGYEYRTAWSWDARQHAMLATQDQIVHVGRGPHPRRSGAGTGTGTGPGTGPGTGGGADLDTGAGGGPGAGRGPRSPQHTDSRTDGLADPGADGADAGTDGTEPRTSRSARRTLGSVGAAPAPARPASPLG</sequence>
<feature type="compositionally biased region" description="Low complexity" evidence="1">
    <location>
        <begin position="301"/>
        <end position="313"/>
    </location>
</feature>
<feature type="compositionally biased region" description="Low complexity" evidence="1">
    <location>
        <begin position="269"/>
        <end position="283"/>
    </location>
</feature>
<evidence type="ECO:0000313" key="2">
    <source>
        <dbReference type="EMBL" id="MFB9521637.1"/>
    </source>
</evidence>
<organism evidence="2 3">
    <name type="scientific">Streptomyces cremeus</name>
    <dbReference type="NCBI Taxonomy" id="66881"/>
    <lineage>
        <taxon>Bacteria</taxon>
        <taxon>Bacillati</taxon>
        <taxon>Actinomycetota</taxon>
        <taxon>Actinomycetes</taxon>
        <taxon>Kitasatosporales</taxon>
        <taxon>Streptomycetaceae</taxon>
        <taxon>Streptomyces</taxon>
    </lineage>
</organism>
<keyword evidence="3" id="KW-1185">Reference proteome</keyword>
<comment type="caution">
    <text evidence="2">The sequence shown here is derived from an EMBL/GenBank/DDBJ whole genome shotgun (WGS) entry which is preliminary data.</text>
</comment>
<evidence type="ECO:0008006" key="4">
    <source>
        <dbReference type="Google" id="ProtNLM"/>
    </source>
</evidence>
<feature type="region of interest" description="Disordered" evidence="1">
    <location>
        <begin position="211"/>
        <end position="313"/>
    </location>
</feature>
<feature type="compositionally biased region" description="Gly residues" evidence="1">
    <location>
        <begin position="222"/>
        <end position="254"/>
    </location>
</feature>
<dbReference type="RefSeq" id="WP_345228423.1">
    <property type="nucleotide sequence ID" value="NZ_BAAAXE010000015.1"/>
</dbReference>
<dbReference type="EMBL" id="JBHMCR010000009">
    <property type="protein sequence ID" value="MFB9521637.1"/>
    <property type="molecule type" value="Genomic_DNA"/>
</dbReference>
<name>A0ABV5PEL4_STRCM</name>
<evidence type="ECO:0000313" key="3">
    <source>
        <dbReference type="Proteomes" id="UP001589718"/>
    </source>
</evidence>
<proteinExistence type="predicted"/>
<reference evidence="2 3" key="1">
    <citation type="submission" date="2024-09" db="EMBL/GenBank/DDBJ databases">
        <authorList>
            <person name="Sun Q."/>
            <person name="Mori K."/>
        </authorList>
    </citation>
    <scope>NUCLEOTIDE SEQUENCE [LARGE SCALE GENOMIC DNA]</scope>
    <source>
        <strain evidence="2 3">JCM 4362</strain>
    </source>
</reference>
<gene>
    <name evidence="2" type="ORF">ACFFTU_16970</name>
</gene>